<dbReference type="InterPro" id="IPR042228">
    <property type="entry name" value="Dynein_linker_3"/>
</dbReference>
<evidence type="ECO:0000256" key="12">
    <source>
        <dbReference type="ARBA" id="ARBA00023017"/>
    </source>
</evidence>
<dbReference type="FunFam" id="1.20.58.1120:FF:000005">
    <property type="entry name" value="Dynein, axonemal, heavy chain 12"/>
    <property type="match status" value="1"/>
</dbReference>
<keyword evidence="13 19" id="KW-0175">Coiled coil</keyword>
<dbReference type="InterPro" id="IPR043157">
    <property type="entry name" value="Dynein_AAA1S"/>
</dbReference>
<dbReference type="STRING" id="1555241.A0A4P9XC13"/>
<dbReference type="Gene3D" id="3.20.180.20">
    <property type="entry name" value="Dynein heavy chain, N-terminal domain 2"/>
    <property type="match status" value="1"/>
</dbReference>
<feature type="compositionally biased region" description="Low complexity" evidence="20">
    <location>
        <begin position="15"/>
        <end position="31"/>
    </location>
</feature>
<dbReference type="Gene3D" id="6.10.140.1060">
    <property type="match status" value="1"/>
</dbReference>
<comment type="similarity">
    <text evidence="3">Belongs to the dynein heavy chain family.</text>
</comment>
<evidence type="ECO:0000256" key="5">
    <source>
        <dbReference type="ARBA" id="ARBA00022197"/>
    </source>
</evidence>
<protein>
    <recommendedName>
        <fullName evidence="5">Dynein heavy chain, cytoplasmic</fullName>
    </recommendedName>
    <alternativeName>
        <fullName evidence="18">Dynein heavy chain, cytosolic</fullName>
    </alternativeName>
</protein>
<dbReference type="FunFam" id="3.40.50.300:FF:001145">
    <property type="entry name" value="Putative dynein heavy chain"/>
    <property type="match status" value="1"/>
</dbReference>
<evidence type="ECO:0000256" key="10">
    <source>
        <dbReference type="ARBA" id="ARBA00022840"/>
    </source>
</evidence>
<dbReference type="GO" id="GO:0045505">
    <property type="term" value="F:dynein intermediate chain binding"/>
    <property type="evidence" value="ECO:0007669"/>
    <property type="project" value="InterPro"/>
</dbReference>
<dbReference type="FunFam" id="1.20.1270.280:FF:000001">
    <property type="entry name" value="dynein heavy chain 7, axonemal"/>
    <property type="match status" value="1"/>
</dbReference>
<dbReference type="Pfam" id="PF18198">
    <property type="entry name" value="AAA_lid_11"/>
    <property type="match status" value="1"/>
</dbReference>
<evidence type="ECO:0000256" key="15">
    <source>
        <dbReference type="ARBA" id="ARBA00023175"/>
    </source>
</evidence>
<dbReference type="InterPro" id="IPR004273">
    <property type="entry name" value="Dynein_heavy_D6_P-loop"/>
</dbReference>
<evidence type="ECO:0000256" key="8">
    <source>
        <dbReference type="ARBA" id="ARBA00022737"/>
    </source>
</evidence>
<dbReference type="GO" id="GO:0005524">
    <property type="term" value="F:ATP binding"/>
    <property type="evidence" value="ECO:0007669"/>
    <property type="project" value="UniProtKB-KW"/>
</dbReference>
<dbReference type="GO" id="GO:0003341">
    <property type="term" value="P:cilium movement"/>
    <property type="evidence" value="ECO:0007669"/>
    <property type="project" value="UniProtKB-ARBA"/>
</dbReference>
<dbReference type="GO" id="GO:0005858">
    <property type="term" value="C:axonemal dynein complex"/>
    <property type="evidence" value="ECO:0007669"/>
    <property type="project" value="UniProtKB-ARBA"/>
</dbReference>
<dbReference type="Pfam" id="PF12781">
    <property type="entry name" value="AAA_9"/>
    <property type="match status" value="1"/>
</dbReference>
<dbReference type="Gene3D" id="3.10.490.20">
    <property type="match status" value="1"/>
</dbReference>
<keyword evidence="7" id="KW-0493">Microtubule</keyword>
<evidence type="ECO:0000256" key="6">
    <source>
        <dbReference type="ARBA" id="ARBA00022490"/>
    </source>
</evidence>
<dbReference type="Gene3D" id="1.20.1270.280">
    <property type="match status" value="1"/>
</dbReference>
<keyword evidence="8" id="KW-0677">Repeat</keyword>
<dbReference type="InterPro" id="IPR026983">
    <property type="entry name" value="DHC"/>
</dbReference>
<feature type="domain" description="AAA+ ATPase" evidence="21">
    <location>
        <begin position="1280"/>
        <end position="1383"/>
    </location>
</feature>
<keyword evidence="15" id="KW-0505">Motor protein</keyword>
<dbReference type="FunFam" id="3.40.50.300:FF:002141">
    <property type="entry name" value="Dynein heavy chain"/>
    <property type="match status" value="1"/>
</dbReference>
<dbReference type="Pfam" id="PF03028">
    <property type="entry name" value="Dynein_heavy"/>
    <property type="match status" value="1"/>
</dbReference>
<feature type="domain" description="AAA+ ATPase" evidence="21">
    <location>
        <begin position="1920"/>
        <end position="2071"/>
    </location>
</feature>
<dbReference type="CDD" id="cd00009">
    <property type="entry name" value="AAA"/>
    <property type="match status" value="1"/>
</dbReference>
<evidence type="ECO:0000256" key="2">
    <source>
        <dbReference type="ARBA" id="ARBA00004430"/>
    </source>
</evidence>
<dbReference type="GO" id="GO:0008569">
    <property type="term" value="F:minus-end-directed microtubule motor activity"/>
    <property type="evidence" value="ECO:0007669"/>
    <property type="project" value="InterPro"/>
</dbReference>
<proteinExistence type="inferred from homology"/>
<dbReference type="InterPro" id="IPR041228">
    <property type="entry name" value="Dynein_C"/>
</dbReference>
<dbReference type="InterPro" id="IPR035699">
    <property type="entry name" value="AAA_6"/>
</dbReference>
<dbReference type="Pfam" id="PF18199">
    <property type="entry name" value="Dynein_C"/>
    <property type="match status" value="1"/>
</dbReference>
<dbReference type="Gene3D" id="1.10.8.720">
    <property type="entry name" value="Region D6 of dynein motor"/>
    <property type="match status" value="1"/>
</dbReference>
<evidence type="ECO:0000256" key="16">
    <source>
        <dbReference type="ARBA" id="ARBA00023212"/>
    </source>
</evidence>
<dbReference type="Proteomes" id="UP000274922">
    <property type="component" value="Unassembled WGS sequence"/>
</dbReference>
<dbReference type="Pfam" id="PF12780">
    <property type="entry name" value="AAA_8"/>
    <property type="match status" value="1"/>
</dbReference>
<dbReference type="Gene3D" id="1.20.140.100">
    <property type="entry name" value="Dynein heavy chain, N-terminal domain 2"/>
    <property type="match status" value="1"/>
</dbReference>
<dbReference type="InterPro" id="IPR035706">
    <property type="entry name" value="AAA_9"/>
</dbReference>
<evidence type="ECO:0000256" key="4">
    <source>
        <dbReference type="ARBA" id="ARBA00011655"/>
    </source>
</evidence>
<evidence type="ECO:0000313" key="22">
    <source>
        <dbReference type="EMBL" id="RKP02984.1"/>
    </source>
</evidence>
<dbReference type="FunFam" id="1.20.920.20:FF:000006">
    <property type="entry name" value="Dynein, axonemal, heavy chain 6"/>
    <property type="match status" value="1"/>
</dbReference>
<feature type="region of interest" description="Disordered" evidence="20">
    <location>
        <begin position="1"/>
        <end position="31"/>
    </location>
</feature>
<dbReference type="FunFam" id="1.10.8.1220:FF:000001">
    <property type="entry name" value="Dynein axonemal heavy chain 5"/>
    <property type="match status" value="1"/>
</dbReference>
<dbReference type="EMBL" id="ML014131">
    <property type="protein sequence ID" value="RKP02984.1"/>
    <property type="molecule type" value="Genomic_DNA"/>
</dbReference>
<feature type="coiled-coil region" evidence="19">
    <location>
        <begin position="2769"/>
        <end position="2817"/>
    </location>
</feature>
<dbReference type="Pfam" id="PF12775">
    <property type="entry name" value="AAA_7"/>
    <property type="match status" value="1"/>
</dbReference>
<dbReference type="GO" id="GO:0005874">
    <property type="term" value="C:microtubule"/>
    <property type="evidence" value="ECO:0007669"/>
    <property type="project" value="UniProtKB-KW"/>
</dbReference>
<dbReference type="Gene3D" id="1.10.8.710">
    <property type="match status" value="1"/>
</dbReference>
<dbReference type="InterPro" id="IPR042219">
    <property type="entry name" value="AAA_lid_11_sf"/>
</dbReference>
<dbReference type="Pfam" id="PF12774">
    <property type="entry name" value="AAA_6"/>
    <property type="match status" value="1"/>
</dbReference>
<dbReference type="Pfam" id="PF12777">
    <property type="entry name" value="MT"/>
    <property type="match status" value="1"/>
</dbReference>
<dbReference type="FunFam" id="1.10.8.710:FF:000004">
    <property type="entry name" value="Dynein axonemal heavy chain 6"/>
    <property type="match status" value="1"/>
</dbReference>
<dbReference type="GO" id="GO:0031514">
    <property type="term" value="C:motile cilium"/>
    <property type="evidence" value="ECO:0007669"/>
    <property type="project" value="UniProtKB-SubCell"/>
</dbReference>
<dbReference type="InterPro" id="IPR024317">
    <property type="entry name" value="Dynein_heavy_chain_D4_dom"/>
</dbReference>
<dbReference type="Gene3D" id="1.20.920.20">
    <property type="match status" value="1"/>
</dbReference>
<dbReference type="Gene3D" id="1.20.58.1120">
    <property type="match status" value="1"/>
</dbReference>
<keyword evidence="10" id="KW-0067">ATP-binding</keyword>
<evidence type="ECO:0000256" key="9">
    <source>
        <dbReference type="ARBA" id="ARBA00022741"/>
    </source>
</evidence>
<keyword evidence="14" id="KW-0969">Cilium</keyword>
<dbReference type="InterPro" id="IPR024743">
    <property type="entry name" value="Dynein_HC_stalk"/>
</dbReference>
<dbReference type="FunFam" id="3.40.50.300:FF:000362">
    <property type="entry name" value="Dynein, axonemal, heavy chain 6"/>
    <property type="match status" value="1"/>
</dbReference>
<dbReference type="SUPFAM" id="SSF57997">
    <property type="entry name" value="Tropomyosin"/>
    <property type="match status" value="1"/>
</dbReference>
<evidence type="ECO:0000256" key="3">
    <source>
        <dbReference type="ARBA" id="ARBA00008887"/>
    </source>
</evidence>
<dbReference type="InterPro" id="IPR003593">
    <property type="entry name" value="AAA+_ATPase"/>
</dbReference>
<evidence type="ECO:0000256" key="7">
    <source>
        <dbReference type="ARBA" id="ARBA00022701"/>
    </source>
</evidence>
<dbReference type="InterPro" id="IPR042222">
    <property type="entry name" value="Dynein_2_N"/>
</dbReference>
<comment type="subcellular location">
    <subcellularLocation>
        <location evidence="1">Cell projection</location>
        <location evidence="1">Cilium</location>
        <location evidence="1">Flagellum</location>
    </subcellularLocation>
    <subcellularLocation>
        <location evidence="2">Cytoplasm</location>
        <location evidence="2">Cytoskeleton</location>
        <location evidence="2">Cilium axoneme</location>
    </subcellularLocation>
</comment>
<sequence length="4001" mass="448694">MSPISRIRTHQLAHPSWSSPSASSATLASKPQTAADPLEFKRVALDPYDLPSHNLDEQLTSHQRYWFYVSKGLPDEAVAKVTPETLRSIASRITPSPRRFDPKLQKALEAEVGEEHIGALKKAIVDYVLLDPEEEKRLHINRDELPSPWLTIAARAPVPWHDAIPPVREQLHKTLLVCHPMMRRLLSLFCTHYASLRVFHCSSLTPAVLPVNIYRFRSMVSESADEFRQKICNQWIPHVVNQLYTTKAEWYPVVNAQRDPAAAEEAYAKLDMFFRSLSTLMSNQMWSLFEQSLQSMDQFFMTQYGSQTIPKDLSQLGESSSISAAGHAWPVIAIRVVVQNTQVVTEPSSSEIEVEITSMYQDMLNALTKLPRVESQIFADIAKEQEQETATGNDSSTSAYKTYLSLIPAQSTASSLGAHLIALFRSHAALPTAWIHTTFLPFKSLLTRRIEKKLEEFIITLPTATGLSSAEELAAFETEIASITELSAAVQQIPDVIHLGLYQLDVSSAKQQLVLMCQHLQKKLTTIVCDRTRTVNLQICDAFERISAKVMKSATSIADVVNTLAYLEKVRETEIPELEGQISGSGRCLQFLLDYAILSEEDVKLNAAVLNWPDKIQPIFDLGQKRLSQKLNKAQEDVRTRRDKVAETLEELVASANKFQDYGLLAELPEYVRKLDAFQAKSDELATQIDQIHADEELLEWERTAFDAYGEMQQILEPYRQLWDTVATFQQQYSGWLNGPLVNMDYETLSESIDTMWRSLFKLTKTFADKAVPRKVADSIKNKLEKFKQYLPLVQVLRNPGLTERHWTQIEAMVGAPVMPGPTTTLAHIVELNISQHWQQLEVISESASKEHALNKAYLKMKSDWEPMAMTFVGYKETGTFIVASVEEIQALLDDQTVKTSTMRNSPFAKQFEQELVAWAESLVLYQDVLDCWLQVQSTWLYLEPIFTSEDIMAQMPTEGRKFRTVDRSWRDIMVAARINPAVRAVMKLPNLLGRLREAHAALEEIQHGLNEYLEKKRLHFPRFFFLSNDELLEILAETKDPMRVQPHLKKCFEGIASLSFMSSHAENGDAKIVGMCSNEGEKVRFKGPVDPGAAKGAVEKWLLSVEKMMQASVLQQVGESLRAFSETPRETWVLQWPGQVVLCVSQIFWTREVTEAIRSGGPDGLRAYRELCTRQLEAIVNLVRTPQSAMARMTLSALVVIDVHARDVVAQLEEESVDSEDAFAWLSQLRYYWEDDDVAVRMINATLKYGHEYLGNSARLVITPLTDRCYRTLIGALELNLGGAPEGPAGTGKTETVKDLAKAIAKQCVVYNCSDGLDYLAMGKFFKGLASSGAWACFDEFNRIDLEVLSVVAQQILTIQRAIIARVDKFVFEGTTLGLNPTCSTFITMNPGYAGRSELPDNLKALFRPVAMMVPDYALIAEISLYSVGFIEARPLSRKIVATYKLCSEQLSSQDHYDYGMRAVKAVLTAAGNLKIRYPDEDESIIMLRSIKDVNMAKFLAQDLPLFQAITSDLFPQVVLPQPDYADLIHHLKSEMAKENLEPVPNALNKMIQVYEMMCIRHGYMLVGQPWSGKTVSTKILGAALTSLAQANPSSGEKEVNMRWINPKSITMGQLYGQFDAITHEWTDGILATIFREYASAGTSRRSWIIFDGPVDAIWIENMNTVLDDNKKLCLTSGEIMSMSNTMSVQFEVADLAVASPATVSRCGMIYMEPALIGWRPLTASWLRTMTVLAQPQKNLISTIFEALVDPLLDFVRTSCREYVATLPGTAISTCQNLIEYQINQIVGSLPSGVKPTFSASSLTAMALFALIWGLGGGVNFPGRALFDKAFRDLLASPIQLVDGADGEMPRFDFPDTGLVYDHFWDENGTAGGKRGAWRDWQSTLTKYEIPARAKLSQIQVPTIETARYGYLLDLFLKNSGNMLLVGPTGTGKTAYINHRLLSMTSHRVIFVNFSAQTTAQDVLEIVLGKLDKRRKSVFGPPQGTKCVVFLDDLNMPAKEKYGAQPPLELVRQFLDHGMWYDTQALVPIQLVDISLMAAMGEPGGGRSVISNRVTRHFSTFGITEFDTPTLMQIFGTIMQWHLTSASFTTAVQSLAPRLVAATCSIYRDCVENLYPTPTKGHYLFNLRDFSRVVEGLLLMTPEKFTEPTKTQRLWVHEVFRVFYDRLVTPEDRVWFFGAVKQQLSDHFRVEADTLFEHLRRPGSTEPLTDEDLRGNVFGDFGAPTGAATSAAKGYDQVDEMDLLSSFIRSRLDEFNQVSKAPMQLIIFRFAAEHIARIARALRQPGGHMLLVGMGGSGRQSLTRLAAYMADYPLFSIEITKSYSIKDWREDIKKILIKAGGQPSQPVVFMLNDTQIKYESFLEDINNLLNTGDVPNLFEPEEKAALIEAMRSVWATMPNFSKNTIMTPNMLYNIFVDRVKENLHVVLCMSPVGDAFRSRLRKFPSIVNCCTIDWFQAWPADALEMVAQRALDRLGLSDSEKVVVVQMCREFHMDTIQLSEQFYTQLRRQNYVTPMSYLNLIRVFSRLLQTKRQEIEARKGRYVTGLSQLASASSQVSVMQTELENLQPQLIKTGEETAEMMKIIERETIQVNEKRALVQVDERAANLKADAARAIKEDCEAQLAEALPALEEAMSALDILKPQDISLVKSMKNPPFPVKLVMEAICIMRGIKPARVKVNGKMVEDFWGPAQKLLSDSHFLQDLKAYDKDNIDPKIIERIRKTYISNAEFDPDIVKNSSSAAEGLCRWIRAMDKYEAVSKVVKPKKAALAVAEDELNTEMVKLRSKQAELKEVEDKMASLQAQFEQMTAKKADLEAQVKLCGEKLVRAEQLIGGLGGEKSRWQASAEELDTRLTTIVGDMLLSSGIIAYLGAFTASFRVSVIKKWMASLKAKGLTASQNYSLPAVIGDQVVIRNWQLAGLPSDAFSTENALIANNSDGWPLFIDPQGQANKWVKQLEKERLVVIKPTDADYMRQLETAVQFGKPILLEDVGEELDAALEPLLLRQTFKQGGVLCIKLGETVVEYSPDFHLYISTKIRNPRYMPELTTKVTLINFMLTPEGLEDQLLSIVAAQERPELEKEKNELVIASAANNEQLAEIENSILGILTKSQGNLLEDESAINALTNSKLISDKIAEKQKVASVTEKEIDLTRQGYRPIAKHGSVLFFAIADLANIEPMYQYSLVWFVGIFLASISDAPKSDVLEERLSGLTKHFTYSLYCNVCRSVFKKDKLLFSFLLTVSIQREAGDMTADEWSFFLSGVGAIPQEKQLKNPHPEIISTAIWLDLQLLAAKVPAFGRSLLESFSHPDDIILWRNVLESSEPWGERLPRGWSESTKPFQRLLLLKIMRLDKLIGSVTEFVRARLGRRYIDPPPFDLAASFADSHKLAPLIFILSPGSDIMTGLLKFAEDRGFGGAKLQSISLGQGQGPVAAQMIKNAVKSGTWVILQNCHLAVSWLPALEKMVEDWLPEAVHKDFRLWLTSYPSDRFPVSLLQNGVKMTNEPPAGLRANLLRSFTSDPISGDKFLSTTSKSGTGVGDLRFAKLLHGLCFFHALVQERKTFGPLGWNIPYEFNDSDLQISLRQLQKLLREYPEPPWKALSYLTGECNYGGRVTDDNDRRTLMGLLSIVYTPELLDADYKLSSSGLYSPPGIASMDPMIRDIQALPVQAHPEVFGLHENANITKDFAEANQLILSAQASVTSSSTSGGSATLSAAAEDALTALTTSILDQLPPNFDIDAVQKQFPVKYEDSMNTVLVQELVRYNRLLTLIRSSLVDVKKALKGLIVMSRELEEMTASMALAKIPEMWLSRSYPSLKPLGGYISDFINRLAFMQKWIDDGRPPNVFWISGFYFTQSFLAGILQNYARKHQLPIDILTFRFEVTKHVSDADITSTPESGVYIRGFYLEGARWNVQTNSLGESLLKKLLDPMPIIHIVPCPMNDPILQQQIASSYECPVYRTSARRGTLSTTGHSTNFVMRILLKTTKPTRHWVNRGVAVLLSTSEA</sequence>
<dbReference type="SUPFAM" id="SSF52540">
    <property type="entry name" value="P-loop containing nucleoside triphosphate hydrolases"/>
    <property type="match status" value="4"/>
</dbReference>
<dbReference type="FunFam" id="1.20.920.30:FF:000002">
    <property type="entry name" value="Dynein axonemal heavy chain 3"/>
    <property type="match status" value="1"/>
</dbReference>
<dbReference type="InterPro" id="IPR054354">
    <property type="entry name" value="DYNC2H1-like_lid"/>
</dbReference>
<gene>
    <name evidence="22" type="ORF">CXG81DRAFT_10119</name>
</gene>
<comment type="subunit">
    <text evidence="4">Consists of at least two heavy chains and a number of intermediate and light chains.</text>
</comment>
<keyword evidence="12" id="KW-0243">Dynein</keyword>
<accession>A0A4P9XC13</accession>
<dbReference type="OrthoDB" id="447173at2759"/>
<dbReference type="Pfam" id="PF08393">
    <property type="entry name" value="DHC_N2"/>
    <property type="match status" value="1"/>
</dbReference>
<evidence type="ECO:0000256" key="11">
    <source>
        <dbReference type="ARBA" id="ARBA00022846"/>
    </source>
</evidence>
<keyword evidence="16" id="KW-0206">Cytoskeleton</keyword>
<evidence type="ECO:0000256" key="20">
    <source>
        <dbReference type="SAM" id="MobiDB-lite"/>
    </source>
</evidence>
<evidence type="ECO:0000259" key="21">
    <source>
        <dbReference type="SMART" id="SM00382"/>
    </source>
</evidence>
<dbReference type="FunFam" id="1.10.8.720:FF:000001">
    <property type="entry name" value="dynein heavy chain 7, axonemal"/>
    <property type="match status" value="1"/>
</dbReference>
<dbReference type="InterPro" id="IPR027417">
    <property type="entry name" value="P-loop_NTPase"/>
</dbReference>
<dbReference type="SMART" id="SM00382">
    <property type="entry name" value="AAA"/>
    <property type="match status" value="2"/>
</dbReference>
<dbReference type="Pfam" id="PF17852">
    <property type="entry name" value="Dynein_AAA_lid"/>
    <property type="match status" value="1"/>
</dbReference>
<dbReference type="InterPro" id="IPR043160">
    <property type="entry name" value="Dynein_C_barrel"/>
</dbReference>
<evidence type="ECO:0000256" key="19">
    <source>
        <dbReference type="SAM" id="Coils"/>
    </source>
</evidence>
<keyword evidence="9" id="KW-0547">Nucleotide-binding</keyword>
<reference evidence="23" key="1">
    <citation type="journal article" date="2018" name="Nat. Microbiol.">
        <title>Leveraging single-cell genomics to expand the fungal tree of life.</title>
        <authorList>
            <person name="Ahrendt S.R."/>
            <person name="Quandt C.A."/>
            <person name="Ciobanu D."/>
            <person name="Clum A."/>
            <person name="Salamov A."/>
            <person name="Andreopoulos B."/>
            <person name="Cheng J.F."/>
            <person name="Woyke T."/>
            <person name="Pelin A."/>
            <person name="Henrissat B."/>
            <person name="Reynolds N.K."/>
            <person name="Benny G.L."/>
            <person name="Smith M.E."/>
            <person name="James T.Y."/>
            <person name="Grigoriev I.V."/>
        </authorList>
    </citation>
    <scope>NUCLEOTIDE SEQUENCE [LARGE SCALE GENOMIC DNA]</scope>
    <source>
        <strain evidence="23">ATCC 52028</strain>
    </source>
</reference>
<dbReference type="FunFam" id="3.40.50.300:FF:000044">
    <property type="entry name" value="Dynein heavy chain 5, axonemal"/>
    <property type="match status" value="1"/>
</dbReference>
<keyword evidence="17" id="KW-0966">Cell projection</keyword>
<dbReference type="Pfam" id="PF22597">
    <property type="entry name" value="DYN_lid"/>
    <property type="match status" value="1"/>
</dbReference>
<evidence type="ECO:0000256" key="17">
    <source>
        <dbReference type="ARBA" id="ARBA00023273"/>
    </source>
</evidence>
<organism evidence="22 23">
    <name type="scientific">Caulochytrium protostelioides</name>
    <dbReference type="NCBI Taxonomy" id="1555241"/>
    <lineage>
        <taxon>Eukaryota</taxon>
        <taxon>Fungi</taxon>
        <taxon>Fungi incertae sedis</taxon>
        <taxon>Chytridiomycota</taxon>
        <taxon>Chytridiomycota incertae sedis</taxon>
        <taxon>Chytridiomycetes</taxon>
        <taxon>Caulochytriales</taxon>
        <taxon>Caulochytriaceae</taxon>
        <taxon>Caulochytrium</taxon>
    </lineage>
</organism>
<evidence type="ECO:0000256" key="1">
    <source>
        <dbReference type="ARBA" id="ARBA00004230"/>
    </source>
</evidence>
<dbReference type="Gene3D" id="1.10.287.2620">
    <property type="match status" value="1"/>
</dbReference>
<keyword evidence="6" id="KW-0963">Cytoplasm</keyword>
<dbReference type="FunFam" id="1.10.287.2620:FF:000002">
    <property type="entry name" value="Dynein heavy chain 2, axonemal"/>
    <property type="match status" value="1"/>
</dbReference>
<evidence type="ECO:0000256" key="14">
    <source>
        <dbReference type="ARBA" id="ARBA00023069"/>
    </source>
</evidence>
<keyword evidence="11" id="KW-0282">Flagellum</keyword>
<dbReference type="GO" id="GO:0051959">
    <property type="term" value="F:dynein light intermediate chain binding"/>
    <property type="evidence" value="ECO:0007669"/>
    <property type="project" value="InterPro"/>
</dbReference>
<keyword evidence="23" id="KW-1185">Reference proteome</keyword>
<dbReference type="FunFam" id="3.20.180.20:FF:000003">
    <property type="entry name" value="Dynein heavy chain 12, axonemal"/>
    <property type="match status" value="1"/>
</dbReference>
<dbReference type="Gene3D" id="1.20.920.30">
    <property type="match status" value="1"/>
</dbReference>
<dbReference type="InterPro" id="IPR041658">
    <property type="entry name" value="AAA_lid_11"/>
</dbReference>
<dbReference type="InterPro" id="IPR041466">
    <property type="entry name" value="Dynein_AAA5_ext"/>
</dbReference>
<evidence type="ECO:0000256" key="13">
    <source>
        <dbReference type="ARBA" id="ARBA00023054"/>
    </source>
</evidence>
<dbReference type="FunFam" id="3.10.490.20:FF:000001">
    <property type="entry name" value="dynein heavy chain 7, axonemal"/>
    <property type="match status" value="1"/>
</dbReference>
<dbReference type="FunFam" id="3.40.50.300:FF:000353">
    <property type="entry name" value="Dynein axonemal heavy chain 1"/>
    <property type="match status" value="1"/>
</dbReference>
<dbReference type="InterPro" id="IPR013602">
    <property type="entry name" value="Dynein_heavy_linker"/>
</dbReference>
<name>A0A4P9XC13_9FUNG</name>
<dbReference type="Gene3D" id="1.10.8.1220">
    <property type="match status" value="1"/>
</dbReference>
<dbReference type="FunFam" id="1.20.140.100:FF:000004">
    <property type="entry name" value="Dynein axonemal heavy chain 6"/>
    <property type="match status" value="1"/>
</dbReference>
<dbReference type="Gene3D" id="3.40.50.300">
    <property type="entry name" value="P-loop containing nucleotide triphosphate hydrolases"/>
    <property type="match status" value="5"/>
</dbReference>
<evidence type="ECO:0000256" key="18">
    <source>
        <dbReference type="ARBA" id="ARBA00033439"/>
    </source>
</evidence>
<evidence type="ECO:0000313" key="23">
    <source>
        <dbReference type="Proteomes" id="UP000274922"/>
    </source>
</evidence>
<dbReference type="PANTHER" id="PTHR22878:SF70">
    <property type="entry name" value="DYNEIN HEAVY CHAIN 2, AXONEMAL"/>
    <property type="match status" value="1"/>
</dbReference>
<dbReference type="PANTHER" id="PTHR22878">
    <property type="entry name" value="DYNEIN HEAVY CHAIN 6, AXONEMAL-LIKE-RELATED"/>
    <property type="match status" value="1"/>
</dbReference>